<organism evidence="1 2">
    <name type="scientific">Shewanella surugensis</name>
    <dbReference type="NCBI Taxonomy" id="212020"/>
    <lineage>
        <taxon>Bacteria</taxon>
        <taxon>Pseudomonadati</taxon>
        <taxon>Pseudomonadota</taxon>
        <taxon>Gammaproteobacteria</taxon>
        <taxon>Alteromonadales</taxon>
        <taxon>Shewanellaceae</taxon>
        <taxon>Shewanella</taxon>
    </lineage>
</organism>
<protein>
    <submittedName>
        <fullName evidence="1">Uncharacterized protein</fullName>
    </submittedName>
</protein>
<dbReference type="Proteomes" id="UP001203423">
    <property type="component" value="Unassembled WGS sequence"/>
</dbReference>
<accession>A0ABT0LIS2</accession>
<evidence type="ECO:0000313" key="1">
    <source>
        <dbReference type="EMBL" id="MCL1127603.1"/>
    </source>
</evidence>
<reference evidence="1 2" key="1">
    <citation type="submission" date="2022-01" db="EMBL/GenBank/DDBJ databases">
        <title>Whole genome-based taxonomy of the Shewanellaceae.</title>
        <authorList>
            <person name="Martin-Rodriguez A.J."/>
        </authorList>
    </citation>
    <scope>NUCLEOTIDE SEQUENCE [LARGE SCALE GENOMIC DNA]</scope>
    <source>
        <strain evidence="1 2">DSM 17177</strain>
    </source>
</reference>
<dbReference type="EMBL" id="JAKIKS010000179">
    <property type="protein sequence ID" value="MCL1127603.1"/>
    <property type="molecule type" value="Genomic_DNA"/>
</dbReference>
<name>A0ABT0LIS2_9GAMM</name>
<dbReference type="RefSeq" id="WP_248943043.1">
    <property type="nucleotide sequence ID" value="NZ_JAKIKS010000179.1"/>
</dbReference>
<proteinExistence type="predicted"/>
<evidence type="ECO:0000313" key="2">
    <source>
        <dbReference type="Proteomes" id="UP001203423"/>
    </source>
</evidence>
<comment type="caution">
    <text evidence="1">The sequence shown here is derived from an EMBL/GenBank/DDBJ whole genome shotgun (WGS) entry which is preliminary data.</text>
</comment>
<gene>
    <name evidence="1" type="ORF">L2764_24790</name>
</gene>
<sequence>MDDNWQPILGLVSELKKCDEQNFTTASLAMAFICIDALASLGRAANKERVTRSDFKNWVNTHLIAHESQPYKYRGKDVYAARCAFLHSYGSKAELHDQDPDTIKFAYHDGGKHEYKPEIEKGLVLIGVKSFVNDVVYAVESFLKLCAEDSELRNRAQARLPHVLNTMPFPSQ</sequence>
<keyword evidence="2" id="KW-1185">Reference proteome</keyword>